<keyword evidence="4 6" id="KW-1133">Transmembrane helix</keyword>
<dbReference type="OrthoDB" id="582337at2"/>
<dbReference type="PANTHER" id="PTHR34187:SF2">
    <property type="entry name" value="DUF202 DOMAIN-CONTAINING PROTEIN"/>
    <property type="match status" value="1"/>
</dbReference>
<evidence type="ECO:0000256" key="3">
    <source>
        <dbReference type="ARBA" id="ARBA00022692"/>
    </source>
</evidence>
<feature type="transmembrane region" description="Helical" evidence="6">
    <location>
        <begin position="25"/>
        <end position="46"/>
    </location>
</feature>
<feature type="transmembrane region" description="Helical" evidence="6">
    <location>
        <begin position="58"/>
        <end position="79"/>
    </location>
</feature>
<feature type="transmembrane region" description="Helical" evidence="6">
    <location>
        <begin position="94"/>
        <end position="115"/>
    </location>
</feature>
<feature type="domain" description="DUF202" evidence="7">
    <location>
        <begin position="16"/>
        <end position="83"/>
    </location>
</feature>
<proteinExistence type="predicted"/>
<keyword evidence="3 6" id="KW-0812">Transmembrane</keyword>
<evidence type="ECO:0000313" key="8">
    <source>
        <dbReference type="EMBL" id="SED60590.1"/>
    </source>
</evidence>
<organism evidence="8 9">
    <name type="scientific">Rhodococcus jostii</name>
    <dbReference type="NCBI Taxonomy" id="132919"/>
    <lineage>
        <taxon>Bacteria</taxon>
        <taxon>Bacillati</taxon>
        <taxon>Actinomycetota</taxon>
        <taxon>Actinomycetes</taxon>
        <taxon>Mycobacteriales</taxon>
        <taxon>Nocardiaceae</taxon>
        <taxon>Rhodococcus</taxon>
    </lineage>
</organism>
<gene>
    <name evidence="8" type="ORF">SAMN04490220_4968</name>
</gene>
<dbReference type="RefSeq" id="WP_073358979.1">
    <property type="nucleotide sequence ID" value="NZ_FNTL01000004.1"/>
</dbReference>
<dbReference type="AlphaFoldDB" id="A0A1H5C2U2"/>
<dbReference type="GO" id="GO:0005886">
    <property type="term" value="C:plasma membrane"/>
    <property type="evidence" value="ECO:0007669"/>
    <property type="project" value="UniProtKB-SubCell"/>
</dbReference>
<keyword evidence="2" id="KW-1003">Cell membrane</keyword>
<dbReference type="EMBL" id="FNTL01000004">
    <property type="protein sequence ID" value="SED60590.1"/>
    <property type="molecule type" value="Genomic_DNA"/>
</dbReference>
<dbReference type="Proteomes" id="UP000183407">
    <property type="component" value="Unassembled WGS sequence"/>
</dbReference>
<evidence type="ECO:0000256" key="4">
    <source>
        <dbReference type="ARBA" id="ARBA00022989"/>
    </source>
</evidence>
<sequence>MPDGFTFRSGKDPDPRFTLANERTYLAWLRTATAFVASGVGLEAFAGEALAPAIRTPLAAVLLIAGGVIAIASFTHWIAAERALRAGRSLPVPVMMPIAGAVLAVCASALLFGLATT</sequence>
<comment type="subcellular location">
    <subcellularLocation>
        <location evidence="1">Cell membrane</location>
        <topology evidence="1">Multi-pass membrane protein</topology>
    </subcellularLocation>
</comment>
<evidence type="ECO:0000256" key="2">
    <source>
        <dbReference type="ARBA" id="ARBA00022475"/>
    </source>
</evidence>
<protein>
    <submittedName>
        <fullName evidence="8">Putative membrane protein</fullName>
    </submittedName>
</protein>
<dbReference type="PANTHER" id="PTHR34187">
    <property type="entry name" value="FGR18P"/>
    <property type="match status" value="1"/>
</dbReference>
<evidence type="ECO:0000256" key="5">
    <source>
        <dbReference type="ARBA" id="ARBA00023136"/>
    </source>
</evidence>
<keyword evidence="5 6" id="KW-0472">Membrane</keyword>
<name>A0A1H5C2U2_RHOJO</name>
<dbReference type="Pfam" id="PF02656">
    <property type="entry name" value="DUF202"/>
    <property type="match status" value="1"/>
</dbReference>
<evidence type="ECO:0000259" key="7">
    <source>
        <dbReference type="Pfam" id="PF02656"/>
    </source>
</evidence>
<dbReference type="InterPro" id="IPR052053">
    <property type="entry name" value="IM_YidH-like"/>
</dbReference>
<evidence type="ECO:0000256" key="1">
    <source>
        <dbReference type="ARBA" id="ARBA00004651"/>
    </source>
</evidence>
<evidence type="ECO:0000256" key="6">
    <source>
        <dbReference type="SAM" id="Phobius"/>
    </source>
</evidence>
<accession>A0A1H5C2U2</accession>
<reference evidence="9" key="1">
    <citation type="submission" date="2016-10" db="EMBL/GenBank/DDBJ databases">
        <authorList>
            <person name="Varghese N."/>
        </authorList>
    </citation>
    <scope>NUCLEOTIDE SEQUENCE [LARGE SCALE GENOMIC DNA]</scope>
    <source>
        <strain evidence="9">DSM 44719</strain>
    </source>
</reference>
<dbReference type="InterPro" id="IPR003807">
    <property type="entry name" value="DUF202"/>
</dbReference>
<evidence type="ECO:0000313" key="9">
    <source>
        <dbReference type="Proteomes" id="UP000183407"/>
    </source>
</evidence>